<dbReference type="Gene3D" id="3.40.50.150">
    <property type="entry name" value="Vaccinia Virus protein VP39"/>
    <property type="match status" value="1"/>
</dbReference>
<name>A0A8J9VVV9_BRALA</name>
<sequence>MDEDDSNWEQHESPELTKETFHVAGKDLHIYKAPKFDSGFSGTFLTGQSLWPSAKVLALYLTLIAETVKSASGVLELGSGPGLVGLTAAQLAADTRGKVILTDHEERVLQITRMNIAANFPSQSDSPRCAHLTWGENVEEFRKQHGQFDLILGSDIVYNEDAIPRLFRTVQALLALNDCSTFLLAYDTRGGWLDGQVDRHSEQVGLEREDIVIAEIPACKQLLASIEWDYPLEDKLRLLKFTKKAER</sequence>
<protein>
    <submittedName>
        <fullName evidence="3">METTL21A protein</fullName>
    </submittedName>
</protein>
<evidence type="ECO:0000313" key="4">
    <source>
        <dbReference type="Proteomes" id="UP000838412"/>
    </source>
</evidence>
<dbReference type="AlphaFoldDB" id="A0A8J9VVV9"/>
<dbReference type="GO" id="GO:0032259">
    <property type="term" value="P:methylation"/>
    <property type="evidence" value="ECO:0007669"/>
    <property type="project" value="UniProtKB-KW"/>
</dbReference>
<dbReference type="PANTHER" id="PTHR14614">
    <property type="entry name" value="HEPATOCELLULAR CARCINOMA-ASSOCIATED ANTIGEN"/>
    <property type="match status" value="1"/>
</dbReference>
<dbReference type="GO" id="GO:0008168">
    <property type="term" value="F:methyltransferase activity"/>
    <property type="evidence" value="ECO:0007669"/>
    <property type="project" value="UniProtKB-KW"/>
</dbReference>
<keyword evidence="1" id="KW-0489">Methyltransferase</keyword>
<dbReference type="InterPro" id="IPR019410">
    <property type="entry name" value="Methyltransf_16"/>
</dbReference>
<keyword evidence="2" id="KW-0949">S-adenosyl-L-methionine</keyword>
<proteinExistence type="predicted"/>
<reference evidence="3" key="1">
    <citation type="submission" date="2022-01" db="EMBL/GenBank/DDBJ databases">
        <authorList>
            <person name="Braso-Vives M."/>
        </authorList>
    </citation>
    <scope>NUCLEOTIDE SEQUENCE</scope>
</reference>
<gene>
    <name evidence="3" type="primary">METTL21A</name>
    <name evidence="3" type="ORF">BLAG_LOCUS2058</name>
</gene>
<dbReference type="GO" id="GO:0005829">
    <property type="term" value="C:cytosol"/>
    <property type="evidence" value="ECO:0007669"/>
    <property type="project" value="TreeGrafter"/>
</dbReference>
<organism evidence="3 4">
    <name type="scientific">Branchiostoma lanceolatum</name>
    <name type="common">Common lancelet</name>
    <name type="synonym">Amphioxus lanceolatum</name>
    <dbReference type="NCBI Taxonomy" id="7740"/>
    <lineage>
        <taxon>Eukaryota</taxon>
        <taxon>Metazoa</taxon>
        <taxon>Chordata</taxon>
        <taxon>Cephalochordata</taxon>
        <taxon>Leptocardii</taxon>
        <taxon>Amphioxiformes</taxon>
        <taxon>Branchiostomatidae</taxon>
        <taxon>Branchiostoma</taxon>
    </lineage>
</organism>
<dbReference type="GO" id="GO:0032991">
    <property type="term" value="C:protein-containing complex"/>
    <property type="evidence" value="ECO:0007669"/>
    <property type="project" value="TreeGrafter"/>
</dbReference>
<keyword evidence="1" id="KW-0808">Transferase</keyword>
<evidence type="ECO:0000256" key="1">
    <source>
        <dbReference type="ARBA" id="ARBA00022603"/>
    </source>
</evidence>
<accession>A0A8J9VVV9</accession>
<dbReference type="Proteomes" id="UP000838412">
    <property type="component" value="Chromosome 1"/>
</dbReference>
<keyword evidence="4" id="KW-1185">Reference proteome</keyword>
<evidence type="ECO:0000313" key="3">
    <source>
        <dbReference type="EMBL" id="CAH1233222.1"/>
    </source>
</evidence>
<dbReference type="Pfam" id="PF10294">
    <property type="entry name" value="Methyltransf_16"/>
    <property type="match status" value="1"/>
</dbReference>
<dbReference type="EMBL" id="OV696686">
    <property type="protein sequence ID" value="CAH1233222.1"/>
    <property type="molecule type" value="Genomic_DNA"/>
</dbReference>
<evidence type="ECO:0000256" key="2">
    <source>
        <dbReference type="ARBA" id="ARBA00022691"/>
    </source>
</evidence>
<dbReference type="PANTHER" id="PTHR14614:SF44">
    <property type="entry name" value="PROTEIN N-LYSINE METHYLTRANSFERASE METTL21D"/>
    <property type="match status" value="1"/>
</dbReference>
<dbReference type="InterPro" id="IPR029063">
    <property type="entry name" value="SAM-dependent_MTases_sf"/>
</dbReference>
<dbReference type="OrthoDB" id="194386at2759"/>
<dbReference type="SUPFAM" id="SSF53335">
    <property type="entry name" value="S-adenosyl-L-methionine-dependent methyltransferases"/>
    <property type="match status" value="1"/>
</dbReference>